<dbReference type="PANTHER" id="PTHR43272:SF33">
    <property type="entry name" value="AMP-BINDING DOMAIN-CONTAINING PROTEIN-RELATED"/>
    <property type="match status" value="1"/>
</dbReference>
<dbReference type="SUPFAM" id="SSF56801">
    <property type="entry name" value="Acetyl-CoA synthetase-like"/>
    <property type="match status" value="1"/>
</dbReference>
<keyword evidence="1" id="KW-0547">Nucleotide-binding</keyword>
<feature type="domain" description="AMP-dependent synthetase/ligase" evidence="3">
    <location>
        <begin position="11"/>
        <end position="431"/>
    </location>
</feature>
<dbReference type="EMBL" id="JBHSGO010000124">
    <property type="protein sequence ID" value="MFC4665762.1"/>
    <property type="molecule type" value="Genomic_DNA"/>
</dbReference>
<evidence type="ECO:0000313" key="5">
    <source>
        <dbReference type="Proteomes" id="UP001596020"/>
    </source>
</evidence>
<dbReference type="PANTHER" id="PTHR43272">
    <property type="entry name" value="LONG-CHAIN-FATTY-ACID--COA LIGASE"/>
    <property type="match status" value="1"/>
</dbReference>
<dbReference type="InterPro" id="IPR042099">
    <property type="entry name" value="ANL_N_sf"/>
</dbReference>
<dbReference type="InterPro" id="IPR000873">
    <property type="entry name" value="AMP-dep_synth/lig_dom"/>
</dbReference>
<dbReference type="Gene3D" id="3.40.50.12780">
    <property type="entry name" value="N-terminal domain of ligase-like"/>
    <property type="match status" value="1"/>
</dbReference>
<keyword evidence="2" id="KW-0067">ATP-binding</keyword>
<evidence type="ECO:0000256" key="2">
    <source>
        <dbReference type="ARBA" id="ARBA00022840"/>
    </source>
</evidence>
<dbReference type="CDD" id="cd05907">
    <property type="entry name" value="VL_LC_FACS_like"/>
    <property type="match status" value="1"/>
</dbReference>
<dbReference type="Pfam" id="PF00501">
    <property type="entry name" value="AMP-binding"/>
    <property type="match status" value="1"/>
</dbReference>
<sequence>MEVYHLAELAQRMAEKNPNRTAILYHNSKTNEWNKVKWQKMYEMSLGVAKALAELGVEEHARIGIYSQNMRFSLWSELGIFMMRCISVPLYATCSPQQVEFVVNDAGLKIIFVGEQFQYNNAYEVQQSGKSCIEQIVIFDDRVIKKSDDHTSLYFEEFVRRGDSMRNETIAKVRCSQAMESDIATMIYTSGTTGKSKGVTITHSAFLWQIRVHQEVYPNITSKDLNFTFLPLSHIFEKGWVYVVLSVGAKVAILTDPKKVLLALPQIRPTMMCNVPRFWEKIFQGVKEKIDSFPKAVQSVIKHSINIGYRYQLDYRAKGLKVPIHIAVLNAIYSRTLFKLLKKKVGLQRVRFCPVAGAPLSIEINKFLQSVGFPIIVGYGLTETCATVSCSPLKNYDITSIGNIMPGLDAMIDPKTDEILLKGHIVTKGYWNNPEATKEAFTEDGWFKTGDAGRLVGKTLYFKERIKELYKTANGKYIAPQQIEGLLTSDSMIEQVAVIADGYKFVSALIYPNWNKLLKEAQERGFIFEDEDRQTLTRKHELQRIIMSHIEIAQASLAQFEKVKKITLLAEPFSIEKEELTNTLKLRRKVIIKNYSKEISNMYIDSPIVGPDGKPY</sequence>
<evidence type="ECO:0000256" key="1">
    <source>
        <dbReference type="ARBA" id="ARBA00022741"/>
    </source>
</evidence>
<comment type="caution">
    <text evidence="4">The sequence shown here is derived from an EMBL/GenBank/DDBJ whole genome shotgun (WGS) entry which is preliminary data.</text>
</comment>
<dbReference type="RefSeq" id="WP_380078180.1">
    <property type="nucleotide sequence ID" value="NZ_JBHSGO010000124.1"/>
</dbReference>
<dbReference type="Proteomes" id="UP001596020">
    <property type="component" value="Unassembled WGS sequence"/>
</dbReference>
<proteinExistence type="predicted"/>
<accession>A0ABV9K700</accession>
<reference evidence="5" key="1">
    <citation type="journal article" date="2019" name="Int. J. Syst. Evol. Microbiol.">
        <title>The Global Catalogue of Microorganisms (GCM) 10K type strain sequencing project: providing services to taxonomists for standard genome sequencing and annotation.</title>
        <authorList>
            <consortium name="The Broad Institute Genomics Platform"/>
            <consortium name="The Broad Institute Genome Sequencing Center for Infectious Disease"/>
            <person name="Wu L."/>
            <person name="Ma J."/>
        </authorList>
    </citation>
    <scope>NUCLEOTIDE SEQUENCE [LARGE SCALE GENOMIC DNA]</scope>
    <source>
        <strain evidence="5">CGMCC 4.7357</strain>
    </source>
</reference>
<organism evidence="4 5">
    <name type="scientific">Falsiporphyromonas endometrii</name>
    <dbReference type="NCBI Taxonomy" id="1387297"/>
    <lineage>
        <taxon>Bacteria</taxon>
        <taxon>Pseudomonadati</taxon>
        <taxon>Bacteroidota</taxon>
        <taxon>Bacteroidia</taxon>
        <taxon>Bacteroidales</taxon>
        <taxon>Porphyromonadaceae</taxon>
        <taxon>Falsiporphyromonas</taxon>
    </lineage>
</organism>
<dbReference type="PROSITE" id="PS00455">
    <property type="entry name" value="AMP_BINDING"/>
    <property type="match status" value="1"/>
</dbReference>
<name>A0ABV9K700_9PORP</name>
<dbReference type="InterPro" id="IPR020845">
    <property type="entry name" value="AMP-binding_CS"/>
</dbReference>
<evidence type="ECO:0000313" key="4">
    <source>
        <dbReference type="EMBL" id="MFC4665762.1"/>
    </source>
</evidence>
<dbReference type="Pfam" id="PF23562">
    <property type="entry name" value="AMP-binding_C_3"/>
    <property type="match status" value="1"/>
</dbReference>
<protein>
    <submittedName>
        <fullName evidence="4">AMP-dependent synthetase/ligase</fullName>
    </submittedName>
</protein>
<keyword evidence="5" id="KW-1185">Reference proteome</keyword>
<evidence type="ECO:0000259" key="3">
    <source>
        <dbReference type="Pfam" id="PF00501"/>
    </source>
</evidence>
<gene>
    <name evidence="4" type="ORF">ACFO3G_03935</name>
</gene>